<feature type="compositionally biased region" description="Polar residues" evidence="1">
    <location>
        <begin position="50"/>
        <end position="59"/>
    </location>
</feature>
<reference evidence="3" key="1">
    <citation type="submission" date="2022-11" db="UniProtKB">
        <authorList>
            <consortium name="WormBaseParasite"/>
        </authorList>
    </citation>
    <scope>IDENTIFICATION</scope>
</reference>
<evidence type="ECO:0000256" key="1">
    <source>
        <dbReference type="SAM" id="MobiDB-lite"/>
    </source>
</evidence>
<organism evidence="2 3">
    <name type="scientific">Ditylenchus dipsaci</name>
    <dbReference type="NCBI Taxonomy" id="166011"/>
    <lineage>
        <taxon>Eukaryota</taxon>
        <taxon>Metazoa</taxon>
        <taxon>Ecdysozoa</taxon>
        <taxon>Nematoda</taxon>
        <taxon>Chromadorea</taxon>
        <taxon>Rhabditida</taxon>
        <taxon>Tylenchina</taxon>
        <taxon>Tylenchomorpha</taxon>
        <taxon>Sphaerularioidea</taxon>
        <taxon>Anguinidae</taxon>
        <taxon>Anguininae</taxon>
        <taxon>Ditylenchus</taxon>
    </lineage>
</organism>
<evidence type="ECO:0000313" key="3">
    <source>
        <dbReference type="WBParaSite" id="jg22778.2"/>
    </source>
</evidence>
<dbReference type="AlphaFoldDB" id="A0A915DST5"/>
<dbReference type="WBParaSite" id="jg22778.2">
    <property type="protein sequence ID" value="jg22778.2"/>
    <property type="gene ID" value="jg22778"/>
</dbReference>
<protein>
    <submittedName>
        <fullName evidence="3">Uncharacterized protein</fullName>
    </submittedName>
</protein>
<feature type="region of interest" description="Disordered" evidence="1">
    <location>
        <begin position="1"/>
        <end position="70"/>
    </location>
</feature>
<proteinExistence type="predicted"/>
<accession>A0A915DST5</accession>
<dbReference type="Proteomes" id="UP000887574">
    <property type="component" value="Unplaced"/>
</dbReference>
<name>A0A915DST5_9BILA</name>
<sequence>MAFLNSHLEERTEHTSSMAATEITLDENDSEETSSGSPPELKSRKRLEKQSATSEPKSTPQKKKKRADSELDSAILDLVKKDDVSPLAMEVDDMLKQVLANGDKSLIASFKTSLRTFLNEYEMVLSLSDGVVPYKTNGMDRYEEYDDYEDHPY</sequence>
<keyword evidence="2" id="KW-1185">Reference proteome</keyword>
<evidence type="ECO:0000313" key="2">
    <source>
        <dbReference type="Proteomes" id="UP000887574"/>
    </source>
</evidence>